<protein>
    <submittedName>
        <fullName evidence="3">DUF192 domain-containing protein</fullName>
    </submittedName>
</protein>
<dbReference type="Proteomes" id="UP000326364">
    <property type="component" value="Unassembled WGS sequence"/>
</dbReference>
<dbReference type="Pfam" id="PF02643">
    <property type="entry name" value="DUF192"/>
    <property type="match status" value="1"/>
</dbReference>
<organism evidence="3 4">
    <name type="scientific">Sphingobium limneticum</name>
    <dbReference type="NCBI Taxonomy" id="1007511"/>
    <lineage>
        <taxon>Bacteria</taxon>
        <taxon>Pseudomonadati</taxon>
        <taxon>Pseudomonadota</taxon>
        <taxon>Alphaproteobacteria</taxon>
        <taxon>Sphingomonadales</taxon>
        <taxon>Sphingomonadaceae</taxon>
        <taxon>Sphingobium</taxon>
    </lineage>
</organism>
<dbReference type="EMBL" id="VYQA01000003">
    <property type="protein sequence ID" value="KAA9032175.1"/>
    <property type="molecule type" value="Genomic_DNA"/>
</dbReference>
<dbReference type="RefSeq" id="WP_150424903.1">
    <property type="nucleotide sequence ID" value="NZ_VYQA01000003.1"/>
</dbReference>
<dbReference type="InterPro" id="IPR003795">
    <property type="entry name" value="DUF192"/>
</dbReference>
<keyword evidence="5" id="KW-1185">Reference proteome</keyword>
<sequence>MIRLSPLLASALLSIGLLAGCSSPKPAADNGAQTQVVSESLPVVIRTAKGTHRFDVEVAATPQEQEKGLMFRKALEADSGMLFPMDPPRTASFWMKDTLIPLDMLFIHTDGTIAFLKSEAQPYAREPVSAGVPVAAVLELRGGRAAELGIAEGDRVSWGNCAIGSPRPDEAWDRLSFCPKS</sequence>
<accession>A0A5J5I8P8</accession>
<dbReference type="Proteomes" id="UP000325933">
    <property type="component" value="Unassembled WGS sequence"/>
</dbReference>
<dbReference type="Gene3D" id="2.60.120.1140">
    <property type="entry name" value="Protein of unknown function DUF192"/>
    <property type="match status" value="1"/>
</dbReference>
<gene>
    <name evidence="3" type="ORF">F4U95_05595</name>
    <name evidence="2" type="ORF">F4U96_05595</name>
</gene>
<evidence type="ECO:0000256" key="1">
    <source>
        <dbReference type="SAM" id="SignalP"/>
    </source>
</evidence>
<dbReference type="PROSITE" id="PS51257">
    <property type="entry name" value="PROKAR_LIPOPROTEIN"/>
    <property type="match status" value="1"/>
</dbReference>
<dbReference type="PANTHER" id="PTHR37953:SF1">
    <property type="entry name" value="UPF0127 PROTEIN MJ1496"/>
    <property type="match status" value="1"/>
</dbReference>
<dbReference type="PANTHER" id="PTHR37953">
    <property type="entry name" value="UPF0127 PROTEIN MJ1496"/>
    <property type="match status" value="1"/>
</dbReference>
<dbReference type="AlphaFoldDB" id="A0A5J5I8P8"/>
<comment type="caution">
    <text evidence="3">The sequence shown here is derived from an EMBL/GenBank/DDBJ whole genome shotgun (WGS) entry which is preliminary data.</text>
</comment>
<evidence type="ECO:0000313" key="3">
    <source>
        <dbReference type="EMBL" id="KAA9032175.1"/>
    </source>
</evidence>
<reference evidence="4 5" key="1">
    <citation type="submission" date="2019-09" db="EMBL/GenBank/DDBJ databases">
        <authorList>
            <person name="Feng G."/>
        </authorList>
    </citation>
    <scope>NUCLEOTIDE SEQUENCE [LARGE SCALE GENOMIC DNA]</scope>
    <source>
        <strain evidence="3 4">KACC 19283</strain>
        <strain evidence="2 5">KACC 19284</strain>
    </source>
</reference>
<evidence type="ECO:0000313" key="5">
    <source>
        <dbReference type="Proteomes" id="UP000326364"/>
    </source>
</evidence>
<dbReference type="EMBL" id="VYQB01000003">
    <property type="protein sequence ID" value="KAA9019717.1"/>
    <property type="molecule type" value="Genomic_DNA"/>
</dbReference>
<keyword evidence="1" id="KW-0732">Signal</keyword>
<evidence type="ECO:0000313" key="4">
    <source>
        <dbReference type="Proteomes" id="UP000325933"/>
    </source>
</evidence>
<evidence type="ECO:0000313" key="2">
    <source>
        <dbReference type="EMBL" id="KAA9019717.1"/>
    </source>
</evidence>
<feature type="signal peptide" evidence="1">
    <location>
        <begin position="1"/>
        <end position="19"/>
    </location>
</feature>
<name>A0A5J5I8P8_9SPHN</name>
<dbReference type="InterPro" id="IPR038695">
    <property type="entry name" value="Saro_0823-like_sf"/>
</dbReference>
<proteinExistence type="predicted"/>
<feature type="chain" id="PRO_5023819247" evidence="1">
    <location>
        <begin position="20"/>
        <end position="181"/>
    </location>
</feature>